<dbReference type="PANTHER" id="PTHR21666:SF263">
    <property type="entry name" value="MUREIN HYDROLASE ACTIVATOR NLPD"/>
    <property type="match status" value="1"/>
</dbReference>
<organism evidence="4 5">
    <name type="scientific">Lutibaculum baratangense AMV1</name>
    <dbReference type="NCBI Taxonomy" id="631454"/>
    <lineage>
        <taxon>Bacteria</taxon>
        <taxon>Pseudomonadati</taxon>
        <taxon>Pseudomonadota</taxon>
        <taxon>Alphaproteobacteria</taxon>
        <taxon>Hyphomicrobiales</taxon>
        <taxon>Tepidamorphaceae</taxon>
        <taxon>Lutibaculum</taxon>
    </lineage>
</organism>
<dbReference type="eggNOG" id="COG4942">
    <property type="taxonomic scope" value="Bacteria"/>
</dbReference>
<evidence type="ECO:0000313" key="5">
    <source>
        <dbReference type="Proteomes" id="UP000017819"/>
    </source>
</evidence>
<dbReference type="InterPro" id="IPR036779">
    <property type="entry name" value="LysM_dom_sf"/>
</dbReference>
<dbReference type="SUPFAM" id="SSF51261">
    <property type="entry name" value="Duplicated hybrid motif"/>
    <property type="match status" value="1"/>
</dbReference>
<name>V4RBM2_9HYPH</name>
<dbReference type="Pfam" id="PF01551">
    <property type="entry name" value="Peptidase_M23"/>
    <property type="match status" value="1"/>
</dbReference>
<evidence type="ECO:0000256" key="2">
    <source>
        <dbReference type="SAM" id="MobiDB-lite"/>
    </source>
</evidence>
<feature type="compositionally biased region" description="Low complexity" evidence="2">
    <location>
        <begin position="242"/>
        <end position="265"/>
    </location>
</feature>
<feature type="compositionally biased region" description="Polar residues" evidence="2">
    <location>
        <begin position="166"/>
        <end position="176"/>
    </location>
</feature>
<keyword evidence="5" id="KW-1185">Reference proteome</keyword>
<sequence>MFGGGGQSEYTGSIAANPTEPVQSGALAAPGQSGNGSSYPNTSYGGGGGVQSSPLDSPASGQPMYGQQGQGQGQPAGLSSDGRVVTLGPGDNLDAISRRFAIPRQALMDVNGIRDANAVRPGQQLLVPVYSRSKGGWVAPDMSGAQAPQMSGGQTYPTSPQPSSSFGDTQPATAAAQSPGRSGSTQAGGQGSGRHRVQPGETVYSIGRQYNVSPNAIISANGLSDPNNVRIGTDLVIPGASGQVASASQGQPAAQSAPQQTQPAQLGEPPRSLQEQAQTLQAAPSQPAASQQQTQQSQAPAQQPAAQQPQAPQQQQVAMAPASGQQNADSGVQSTQAMSSGMFRWPVRGRVISGFGDKASGGKNDGINISVPEGTAIRAAEEGTVAYAGNELKGYGNLVLVRHKDDWVTAYAHNSEILVQRGDTVSRGQVIAKAGQSGSVNAPQLHFEVRRNSTPVDPMKYLAEN</sequence>
<dbReference type="CDD" id="cd12797">
    <property type="entry name" value="M23_peptidase"/>
    <property type="match status" value="1"/>
</dbReference>
<dbReference type="EMBL" id="AWXZ01000039">
    <property type="protein sequence ID" value="ESR23551.1"/>
    <property type="molecule type" value="Genomic_DNA"/>
</dbReference>
<dbReference type="Pfam" id="PF01476">
    <property type="entry name" value="LysM"/>
    <property type="match status" value="2"/>
</dbReference>
<dbReference type="Gene3D" id="2.70.70.10">
    <property type="entry name" value="Glucose Permease (Domain IIA)"/>
    <property type="match status" value="1"/>
</dbReference>
<dbReference type="InterPro" id="IPR018392">
    <property type="entry name" value="LysM"/>
</dbReference>
<dbReference type="InterPro" id="IPR050570">
    <property type="entry name" value="Cell_wall_metabolism_enzyme"/>
</dbReference>
<feature type="domain" description="LysM" evidence="3">
    <location>
        <begin position="83"/>
        <end position="127"/>
    </location>
</feature>
<feature type="region of interest" description="Disordered" evidence="2">
    <location>
        <begin position="242"/>
        <end position="337"/>
    </location>
</feature>
<feature type="compositionally biased region" description="Polar residues" evidence="2">
    <location>
        <begin position="8"/>
        <end position="22"/>
    </location>
</feature>
<dbReference type="PANTHER" id="PTHR21666">
    <property type="entry name" value="PEPTIDASE-RELATED"/>
    <property type="match status" value="1"/>
</dbReference>
<protein>
    <submittedName>
        <fullName evidence="4">Membrane protein</fullName>
    </submittedName>
</protein>
<evidence type="ECO:0000256" key="1">
    <source>
        <dbReference type="ARBA" id="ARBA00038420"/>
    </source>
</evidence>
<accession>V4RBM2</accession>
<reference evidence="4 5" key="1">
    <citation type="journal article" date="2014" name="Genome Announc.">
        <title>Draft Genome Sequence of Lutibaculum baratangense Strain AMV1T, Isolated from a Mud Volcano in Andamans, India.</title>
        <authorList>
            <person name="Singh A."/>
            <person name="Sreenivas A."/>
            <person name="Sathyanarayana Reddy G."/>
            <person name="Pinnaka A.K."/>
            <person name="Shivaji S."/>
        </authorList>
    </citation>
    <scope>NUCLEOTIDE SEQUENCE [LARGE SCALE GENOMIC DNA]</scope>
    <source>
        <strain evidence="4 5">AMV1</strain>
    </source>
</reference>
<dbReference type="PATRIC" id="fig|631454.5.peg.3580"/>
<feature type="compositionally biased region" description="Polar residues" evidence="2">
    <location>
        <begin position="324"/>
        <end position="337"/>
    </location>
</feature>
<evidence type="ECO:0000259" key="3">
    <source>
        <dbReference type="PROSITE" id="PS51782"/>
    </source>
</evidence>
<feature type="region of interest" description="Disordered" evidence="2">
    <location>
        <begin position="1"/>
        <end position="89"/>
    </location>
</feature>
<dbReference type="STRING" id="631454.N177_3619"/>
<dbReference type="CDD" id="cd00118">
    <property type="entry name" value="LysM"/>
    <property type="match status" value="2"/>
</dbReference>
<dbReference type="GO" id="GO:0004222">
    <property type="term" value="F:metalloendopeptidase activity"/>
    <property type="evidence" value="ECO:0007669"/>
    <property type="project" value="TreeGrafter"/>
</dbReference>
<feature type="compositionally biased region" description="Low complexity" evidence="2">
    <location>
        <begin position="276"/>
        <end position="323"/>
    </location>
</feature>
<comment type="similarity">
    <text evidence="1">Belongs to the E.coli NlpD/Haemophilus LppB family.</text>
</comment>
<comment type="caution">
    <text evidence="4">The sequence shown here is derived from an EMBL/GenBank/DDBJ whole genome shotgun (WGS) entry which is preliminary data.</text>
</comment>
<dbReference type="SUPFAM" id="SSF54106">
    <property type="entry name" value="LysM domain"/>
    <property type="match status" value="2"/>
</dbReference>
<dbReference type="InterPro" id="IPR011055">
    <property type="entry name" value="Dup_hybrid_motif"/>
</dbReference>
<feature type="domain" description="LysM" evidence="3">
    <location>
        <begin position="193"/>
        <end position="237"/>
    </location>
</feature>
<dbReference type="AlphaFoldDB" id="V4RBM2"/>
<dbReference type="PROSITE" id="PS51782">
    <property type="entry name" value="LYSM"/>
    <property type="match status" value="2"/>
</dbReference>
<dbReference type="Gene3D" id="3.10.350.10">
    <property type="entry name" value="LysM domain"/>
    <property type="match status" value="2"/>
</dbReference>
<gene>
    <name evidence="4" type="ORF">N177_3619</name>
</gene>
<proteinExistence type="inferred from homology"/>
<dbReference type="InterPro" id="IPR016047">
    <property type="entry name" value="M23ase_b-sheet_dom"/>
</dbReference>
<feature type="compositionally biased region" description="Low complexity" evidence="2">
    <location>
        <begin position="154"/>
        <end position="165"/>
    </location>
</feature>
<evidence type="ECO:0000313" key="4">
    <source>
        <dbReference type="EMBL" id="ESR23551.1"/>
    </source>
</evidence>
<dbReference type="SMART" id="SM00257">
    <property type="entry name" value="LysM"/>
    <property type="match status" value="2"/>
</dbReference>
<dbReference type="Proteomes" id="UP000017819">
    <property type="component" value="Unassembled WGS sequence"/>
</dbReference>
<feature type="region of interest" description="Disordered" evidence="2">
    <location>
        <begin position="140"/>
        <end position="198"/>
    </location>
</feature>